<dbReference type="AlphaFoldDB" id="K0SM99"/>
<evidence type="ECO:0000313" key="3">
    <source>
        <dbReference type="Proteomes" id="UP000266841"/>
    </source>
</evidence>
<dbReference type="EMBL" id="AGNL01014911">
    <property type="protein sequence ID" value="EJK66485.1"/>
    <property type="molecule type" value="Genomic_DNA"/>
</dbReference>
<evidence type="ECO:0000313" key="2">
    <source>
        <dbReference type="EMBL" id="EJK66485.1"/>
    </source>
</evidence>
<organism evidence="2 3">
    <name type="scientific">Thalassiosira oceanica</name>
    <name type="common">Marine diatom</name>
    <dbReference type="NCBI Taxonomy" id="159749"/>
    <lineage>
        <taxon>Eukaryota</taxon>
        <taxon>Sar</taxon>
        <taxon>Stramenopiles</taxon>
        <taxon>Ochrophyta</taxon>
        <taxon>Bacillariophyta</taxon>
        <taxon>Coscinodiscophyceae</taxon>
        <taxon>Thalassiosirophycidae</taxon>
        <taxon>Thalassiosirales</taxon>
        <taxon>Thalassiosiraceae</taxon>
        <taxon>Thalassiosira</taxon>
    </lineage>
</organism>
<feature type="compositionally biased region" description="Low complexity" evidence="1">
    <location>
        <begin position="415"/>
        <end position="424"/>
    </location>
</feature>
<proteinExistence type="predicted"/>
<reference evidence="2 3" key="1">
    <citation type="journal article" date="2012" name="Genome Biol.">
        <title>Genome and low-iron response of an oceanic diatom adapted to chronic iron limitation.</title>
        <authorList>
            <person name="Lommer M."/>
            <person name="Specht M."/>
            <person name="Roy A.S."/>
            <person name="Kraemer L."/>
            <person name="Andreson R."/>
            <person name="Gutowska M.A."/>
            <person name="Wolf J."/>
            <person name="Bergner S.V."/>
            <person name="Schilhabel M.B."/>
            <person name="Klostermeier U.C."/>
            <person name="Beiko R.G."/>
            <person name="Rosenstiel P."/>
            <person name="Hippler M."/>
            <person name="Laroche J."/>
        </authorList>
    </citation>
    <scope>NUCLEOTIDE SEQUENCE [LARGE SCALE GENOMIC DNA]</scope>
    <source>
        <strain evidence="2 3">CCMP1005</strain>
    </source>
</reference>
<name>K0SM99_THAOC</name>
<feature type="region of interest" description="Disordered" evidence="1">
    <location>
        <begin position="413"/>
        <end position="475"/>
    </location>
</feature>
<keyword evidence="3" id="KW-1185">Reference proteome</keyword>
<evidence type="ECO:0000256" key="1">
    <source>
        <dbReference type="SAM" id="MobiDB-lite"/>
    </source>
</evidence>
<dbReference type="Proteomes" id="UP000266841">
    <property type="component" value="Unassembled WGS sequence"/>
</dbReference>
<accession>K0SM99</accession>
<feature type="non-terminal residue" evidence="2">
    <location>
        <position position="1"/>
    </location>
</feature>
<gene>
    <name evidence="2" type="ORF">THAOC_12595</name>
</gene>
<sequence>GTPKRYLKGAKSAGSIIRVVIDELDTANGGDEDKYAKSITEQSWFRILIEESRINQMDDETKEMIAEMKRKVARHRWRRAIFAVRLSYRIAGKPPRWEEPVCAPGCENQNRFVDMNEMVSQAIRKQPKYFREGSIKVMSPTSVQRVDPSEGDAPDPPGIYDSSERDAPDPPGIYPYSDATSGERGLESIASTEISSLPTTEHSNVARGSGGLDPPSRAFPTDNGVDDGDILTISGDPQQQQSCLDPPFIETVENKQPTHDHELVTEPSKSIRLALWGLWSGLVRLVGSGLGLALLLASGWFIGLSLNPLNHNSIQQHLIMPSVPSSFGGNALEVQHLTLTMPFVAGGNLSRYANNTNNIQWEVENELQWEAEIEINDADETPKEIEINNADETPEEIEINDADESLQEIEVDDGLPSLSSPSSLRTNTKPTNDDAICDDTRSMPDVRVSEGDERVVGPTPVNDDALISDPSSTSLVDRVSEGDERVVTAYTADYSLLPTSTSMMAHDSDPEGDGNFFSSDSDGVYVPEGEIYYTMNGDRLADDDSQLPFGFVKTYGSLALLGFADYLTIYLKNVMVCPRNWLTFPYFCSSLQSADDVEIPSADLQCELSTTEFQVWSKVIRSCDISLEVEADSPQPAIEFSRNRAIERPWDVWIRKFIHFFYQRNNYLQLRVCQLMELQPFGDVLSMTNSSLLAIESMSDLTRAIIEQEGVTCGLHFAQTQLRSSFFCQQVLQRDDDLPFTINCFQTHLQIATWIPVLS</sequence>
<feature type="region of interest" description="Disordered" evidence="1">
    <location>
        <begin position="140"/>
        <end position="242"/>
    </location>
</feature>
<comment type="caution">
    <text evidence="2">The sequence shown here is derived from an EMBL/GenBank/DDBJ whole genome shotgun (WGS) entry which is preliminary data.</text>
</comment>
<protein>
    <submittedName>
        <fullName evidence="2">Uncharacterized protein</fullName>
    </submittedName>
</protein>
<feature type="compositionally biased region" description="Polar residues" evidence="1">
    <location>
        <begin position="189"/>
        <end position="203"/>
    </location>
</feature>
<feature type="compositionally biased region" description="Basic and acidic residues" evidence="1">
    <location>
        <begin position="438"/>
        <end position="455"/>
    </location>
</feature>